<sequence>MNARGSTSLNRVTKVGDFRVALEQSNAIYRENPRLLENLLLLGAVYFQLREFDKCIAKNEEAVAIQPNFPESFNNMANAWREKGDIDRAIQCYEHAIQYKKVTKEIP</sequence>
<dbReference type="Pfam" id="PF07719">
    <property type="entry name" value="TPR_2"/>
    <property type="match status" value="1"/>
</dbReference>
<dbReference type="InterPro" id="IPR013105">
    <property type="entry name" value="TPR_2"/>
</dbReference>
<dbReference type="InterPro" id="IPR019734">
    <property type="entry name" value="TPR_rpt"/>
</dbReference>
<dbReference type="PROSITE" id="PS50005">
    <property type="entry name" value="TPR"/>
    <property type="match status" value="2"/>
</dbReference>
<reference evidence="4" key="2">
    <citation type="submission" date="2020-10" db="EMBL/GenBank/DDBJ databases">
        <authorList>
            <person name="Cooper E.A."/>
            <person name="Brenton Z.W."/>
            <person name="Flinn B.S."/>
            <person name="Jenkins J."/>
            <person name="Shu S."/>
            <person name="Flowers D."/>
            <person name="Luo F."/>
            <person name="Wang Y."/>
            <person name="Xia P."/>
            <person name="Barry K."/>
            <person name="Daum C."/>
            <person name="Lipzen A."/>
            <person name="Yoshinaga Y."/>
            <person name="Schmutz J."/>
            <person name="Saski C."/>
            <person name="Vermerris W."/>
            <person name="Kresovich S."/>
        </authorList>
    </citation>
    <scope>NUCLEOTIDE SEQUENCE</scope>
</reference>
<dbReference type="AlphaFoldDB" id="A0A921RI40"/>
<feature type="repeat" description="TPR" evidence="3">
    <location>
        <begin position="36"/>
        <end position="69"/>
    </location>
</feature>
<keyword evidence="1" id="KW-0677">Repeat</keyword>
<name>A0A921RI40_SORBI</name>
<feature type="repeat" description="TPR" evidence="3">
    <location>
        <begin position="70"/>
        <end position="103"/>
    </location>
</feature>
<evidence type="ECO:0000313" key="4">
    <source>
        <dbReference type="EMBL" id="KAG0540706.1"/>
    </source>
</evidence>
<comment type="caution">
    <text evidence="4">The sequence shown here is derived from an EMBL/GenBank/DDBJ whole genome shotgun (WGS) entry which is preliminary data.</text>
</comment>
<dbReference type="SUPFAM" id="SSF48452">
    <property type="entry name" value="TPR-like"/>
    <property type="match status" value="1"/>
</dbReference>
<dbReference type="PANTHER" id="PTHR44998">
    <property type="match status" value="1"/>
</dbReference>
<dbReference type="InterPro" id="IPR011990">
    <property type="entry name" value="TPR-like_helical_dom_sf"/>
</dbReference>
<dbReference type="Gene3D" id="1.25.40.10">
    <property type="entry name" value="Tetratricopeptide repeat domain"/>
    <property type="match status" value="1"/>
</dbReference>
<evidence type="ECO:0000256" key="1">
    <source>
        <dbReference type="ARBA" id="ARBA00022737"/>
    </source>
</evidence>
<accession>A0A921RI40</accession>
<evidence type="ECO:0000256" key="2">
    <source>
        <dbReference type="ARBA" id="ARBA00022803"/>
    </source>
</evidence>
<organism evidence="4 5">
    <name type="scientific">Sorghum bicolor</name>
    <name type="common">Sorghum</name>
    <name type="synonym">Sorghum vulgare</name>
    <dbReference type="NCBI Taxonomy" id="4558"/>
    <lineage>
        <taxon>Eukaryota</taxon>
        <taxon>Viridiplantae</taxon>
        <taxon>Streptophyta</taxon>
        <taxon>Embryophyta</taxon>
        <taxon>Tracheophyta</taxon>
        <taxon>Spermatophyta</taxon>
        <taxon>Magnoliopsida</taxon>
        <taxon>Liliopsida</taxon>
        <taxon>Poales</taxon>
        <taxon>Poaceae</taxon>
        <taxon>PACMAD clade</taxon>
        <taxon>Panicoideae</taxon>
        <taxon>Andropogonodae</taxon>
        <taxon>Andropogoneae</taxon>
        <taxon>Sorghinae</taxon>
        <taxon>Sorghum</taxon>
    </lineage>
</organism>
<proteinExistence type="predicted"/>
<gene>
    <name evidence="4" type="ORF">BDA96_03G432000</name>
</gene>
<evidence type="ECO:0000313" key="5">
    <source>
        <dbReference type="Proteomes" id="UP000807115"/>
    </source>
</evidence>
<dbReference type="EMBL" id="CM027682">
    <property type="protein sequence ID" value="KAG0540706.1"/>
    <property type="molecule type" value="Genomic_DNA"/>
</dbReference>
<keyword evidence="2 3" id="KW-0802">TPR repeat</keyword>
<dbReference type="SMART" id="SM00028">
    <property type="entry name" value="TPR"/>
    <property type="match status" value="2"/>
</dbReference>
<evidence type="ECO:0008006" key="6">
    <source>
        <dbReference type="Google" id="ProtNLM"/>
    </source>
</evidence>
<dbReference type="PANTHER" id="PTHR44998:SF3">
    <property type="entry name" value="O-GLCNAC TRANSFERASE C-TERMINAL DOMAIN-CONTAINING PROTEIN"/>
    <property type="match status" value="1"/>
</dbReference>
<protein>
    <recommendedName>
        <fullName evidence="6">Tetratricopeptide repeat protein</fullName>
    </recommendedName>
</protein>
<evidence type="ECO:0000256" key="3">
    <source>
        <dbReference type="PROSITE-ProRule" id="PRU00339"/>
    </source>
</evidence>
<reference evidence="4" key="1">
    <citation type="journal article" date="2019" name="BMC Genomics">
        <title>A new reference genome for Sorghum bicolor reveals high levels of sequence similarity between sweet and grain genotypes: implications for the genetics of sugar metabolism.</title>
        <authorList>
            <person name="Cooper E.A."/>
            <person name="Brenton Z.W."/>
            <person name="Flinn B.S."/>
            <person name="Jenkins J."/>
            <person name="Shu S."/>
            <person name="Flowers D."/>
            <person name="Luo F."/>
            <person name="Wang Y."/>
            <person name="Xia P."/>
            <person name="Barry K."/>
            <person name="Daum C."/>
            <person name="Lipzen A."/>
            <person name="Yoshinaga Y."/>
            <person name="Schmutz J."/>
            <person name="Saski C."/>
            <person name="Vermerris W."/>
            <person name="Kresovich S."/>
        </authorList>
    </citation>
    <scope>NUCLEOTIDE SEQUENCE</scope>
</reference>
<dbReference type="Proteomes" id="UP000807115">
    <property type="component" value="Chromosome 3"/>
</dbReference>